<keyword evidence="3" id="KW-1185">Reference proteome</keyword>
<evidence type="ECO:0000256" key="1">
    <source>
        <dbReference type="SAM" id="Phobius"/>
    </source>
</evidence>
<evidence type="ECO:0000313" key="3">
    <source>
        <dbReference type="Proteomes" id="UP000657918"/>
    </source>
</evidence>
<evidence type="ECO:0000313" key="2">
    <source>
        <dbReference type="EMBL" id="KAF9675393.1"/>
    </source>
</evidence>
<keyword evidence="1" id="KW-1133">Transmembrane helix</keyword>
<accession>A0A835JVF0</accession>
<comment type="caution">
    <text evidence="2">The sequence shown here is derived from an EMBL/GenBank/DDBJ whole genome shotgun (WGS) entry which is preliminary data.</text>
</comment>
<feature type="transmembrane region" description="Helical" evidence="1">
    <location>
        <begin position="31"/>
        <end position="57"/>
    </location>
</feature>
<keyword evidence="1" id="KW-0472">Membrane</keyword>
<dbReference type="EMBL" id="JADGMS010000009">
    <property type="protein sequence ID" value="KAF9675393.1"/>
    <property type="molecule type" value="Genomic_DNA"/>
</dbReference>
<gene>
    <name evidence="2" type="ORF">SADUNF_Sadunf09G0027700</name>
</gene>
<organism evidence="2 3">
    <name type="scientific">Salix dunnii</name>
    <dbReference type="NCBI Taxonomy" id="1413687"/>
    <lineage>
        <taxon>Eukaryota</taxon>
        <taxon>Viridiplantae</taxon>
        <taxon>Streptophyta</taxon>
        <taxon>Embryophyta</taxon>
        <taxon>Tracheophyta</taxon>
        <taxon>Spermatophyta</taxon>
        <taxon>Magnoliopsida</taxon>
        <taxon>eudicotyledons</taxon>
        <taxon>Gunneridae</taxon>
        <taxon>Pentapetalae</taxon>
        <taxon>rosids</taxon>
        <taxon>fabids</taxon>
        <taxon>Malpighiales</taxon>
        <taxon>Salicaceae</taxon>
        <taxon>Saliceae</taxon>
        <taxon>Salix</taxon>
    </lineage>
</organism>
<protein>
    <submittedName>
        <fullName evidence="2">Uncharacterized protein</fullName>
    </submittedName>
</protein>
<dbReference type="AlphaFoldDB" id="A0A835JVF0"/>
<keyword evidence="1" id="KW-0812">Transmembrane</keyword>
<reference evidence="2 3" key="1">
    <citation type="submission" date="2020-10" db="EMBL/GenBank/DDBJ databases">
        <title>Plant Genome Project.</title>
        <authorList>
            <person name="Zhang R.-G."/>
        </authorList>
    </citation>
    <scope>NUCLEOTIDE SEQUENCE [LARGE SCALE GENOMIC DNA]</scope>
    <source>
        <strain evidence="2">FAFU-HL-1</strain>
        <tissue evidence="2">Leaf</tissue>
    </source>
</reference>
<name>A0A835JVF0_9ROSI</name>
<proteinExistence type="predicted"/>
<dbReference type="Proteomes" id="UP000657918">
    <property type="component" value="Unassembled WGS sequence"/>
</dbReference>
<sequence>MRQRGCLVHGGGRDGEGEIGVLFLPERKMQLGYFSTVYGCCCGATTLCGGVVLVVVVQREEEK</sequence>